<keyword evidence="7" id="KW-1185">Reference proteome</keyword>
<accession>A0ABU9C560</accession>
<evidence type="ECO:0000256" key="3">
    <source>
        <dbReference type="ARBA" id="ARBA00022723"/>
    </source>
</evidence>
<evidence type="ECO:0000313" key="6">
    <source>
        <dbReference type="EMBL" id="MEK8046973.1"/>
    </source>
</evidence>
<evidence type="ECO:0000313" key="7">
    <source>
        <dbReference type="Proteomes" id="UP001379945"/>
    </source>
</evidence>
<dbReference type="Gene3D" id="1.10.150.240">
    <property type="entry name" value="Putative phosphatase, domain 2"/>
    <property type="match status" value="1"/>
</dbReference>
<evidence type="ECO:0000256" key="4">
    <source>
        <dbReference type="ARBA" id="ARBA00022842"/>
    </source>
</evidence>
<reference evidence="6 7" key="1">
    <citation type="submission" date="2024-04" db="EMBL/GenBank/DDBJ databases">
        <title>Novel species of the genus Ideonella isolated from streams.</title>
        <authorList>
            <person name="Lu H."/>
        </authorList>
    </citation>
    <scope>NUCLEOTIDE SEQUENCE [LARGE SCALE GENOMIC DNA]</scope>
    <source>
        <strain evidence="6 7">LYT19W</strain>
    </source>
</reference>
<dbReference type="SUPFAM" id="SSF56784">
    <property type="entry name" value="HAD-like"/>
    <property type="match status" value="1"/>
</dbReference>
<dbReference type="InterPro" id="IPR023214">
    <property type="entry name" value="HAD_sf"/>
</dbReference>
<dbReference type="Gene3D" id="3.40.50.1000">
    <property type="entry name" value="HAD superfamily/HAD-like"/>
    <property type="match status" value="1"/>
</dbReference>
<dbReference type="InterPro" id="IPR051600">
    <property type="entry name" value="Beta-PGM-like"/>
</dbReference>
<dbReference type="PANTHER" id="PTHR46193:SF18">
    <property type="entry name" value="HEXITOL PHOSPHATASE B"/>
    <property type="match status" value="1"/>
</dbReference>
<dbReference type="SFLD" id="SFLDG01135">
    <property type="entry name" value="C1.5.6:_HAD__Beta-PGM__Phospha"/>
    <property type="match status" value="1"/>
</dbReference>
<dbReference type="RefSeq" id="WP_341399274.1">
    <property type="nucleotide sequence ID" value="NZ_JBBUTI010000007.1"/>
</dbReference>
<evidence type="ECO:0000256" key="2">
    <source>
        <dbReference type="ARBA" id="ARBA00006171"/>
    </source>
</evidence>
<dbReference type="EMBL" id="JBBUTI010000007">
    <property type="protein sequence ID" value="MEK8046973.1"/>
    <property type="molecule type" value="Genomic_DNA"/>
</dbReference>
<keyword evidence="4" id="KW-0460">Magnesium</keyword>
<organism evidence="6 7">
    <name type="scientific">Ideonella margarita</name>
    <dbReference type="NCBI Taxonomy" id="2984191"/>
    <lineage>
        <taxon>Bacteria</taxon>
        <taxon>Pseudomonadati</taxon>
        <taxon>Pseudomonadota</taxon>
        <taxon>Betaproteobacteria</taxon>
        <taxon>Burkholderiales</taxon>
        <taxon>Sphaerotilaceae</taxon>
        <taxon>Ideonella</taxon>
    </lineage>
</organism>
<proteinExistence type="inferred from homology"/>
<dbReference type="Pfam" id="PF00702">
    <property type="entry name" value="Hydrolase"/>
    <property type="match status" value="1"/>
</dbReference>
<name>A0ABU9C560_9BURK</name>
<dbReference type="Proteomes" id="UP001379945">
    <property type="component" value="Unassembled WGS sequence"/>
</dbReference>
<sequence length="224" mass="23697">MLAGPAAGFDALLFDLDGTLIDSMPLHQRAWSQWFAGQGRPLADEAGFFAATAGRTNAEILAEYFPQHTAEVHEAMADAKEALYRAEAAVQLQAIAGGLALLQTARARGLKLAVCTAAPPGNIAVAFERFGLGALVDTVTSPADGLRGKPHPDIFEAAAQRLACPPERCLVFEDAPLGVEAARRAGMRAFALTTTLDAAAFQPFSNLIGTARDFTELDQTLLFV</sequence>
<keyword evidence="3" id="KW-0479">Metal-binding</keyword>
<dbReference type="InterPro" id="IPR023198">
    <property type="entry name" value="PGP-like_dom2"/>
</dbReference>
<evidence type="ECO:0000256" key="1">
    <source>
        <dbReference type="ARBA" id="ARBA00001946"/>
    </source>
</evidence>
<keyword evidence="5" id="KW-0119">Carbohydrate metabolism</keyword>
<gene>
    <name evidence="6" type="ORF">AACH00_11475</name>
</gene>
<comment type="cofactor">
    <cofactor evidence="1">
        <name>Mg(2+)</name>
        <dbReference type="ChEBI" id="CHEBI:18420"/>
    </cofactor>
</comment>
<dbReference type="SFLD" id="SFLDS00003">
    <property type="entry name" value="Haloacid_Dehalogenase"/>
    <property type="match status" value="1"/>
</dbReference>
<dbReference type="InterPro" id="IPR006439">
    <property type="entry name" value="HAD-SF_hydro_IA"/>
</dbReference>
<dbReference type="PANTHER" id="PTHR46193">
    <property type="entry name" value="6-PHOSPHOGLUCONATE PHOSPHATASE"/>
    <property type="match status" value="1"/>
</dbReference>
<evidence type="ECO:0000256" key="5">
    <source>
        <dbReference type="ARBA" id="ARBA00023277"/>
    </source>
</evidence>
<dbReference type="InterPro" id="IPR036412">
    <property type="entry name" value="HAD-like_sf"/>
</dbReference>
<protein>
    <submittedName>
        <fullName evidence="6">HAD family phosphatase</fullName>
    </submittedName>
</protein>
<comment type="similarity">
    <text evidence="2">Belongs to the HAD-like hydrolase superfamily. CbbY/CbbZ/Gph/YieH family.</text>
</comment>
<comment type="caution">
    <text evidence="6">The sequence shown here is derived from an EMBL/GenBank/DDBJ whole genome shotgun (WGS) entry which is preliminary data.</text>
</comment>
<dbReference type="NCBIfam" id="TIGR01509">
    <property type="entry name" value="HAD-SF-IA-v3"/>
    <property type="match status" value="1"/>
</dbReference>
<dbReference type="SFLD" id="SFLDG01129">
    <property type="entry name" value="C1.5:_HAD__Beta-PGM__Phosphata"/>
    <property type="match status" value="1"/>
</dbReference>